<gene>
    <name evidence="2" type="ORF">PILCRDRAFT_86326</name>
</gene>
<reference evidence="2 3" key="1">
    <citation type="submission" date="2014-04" db="EMBL/GenBank/DDBJ databases">
        <authorList>
            <consortium name="DOE Joint Genome Institute"/>
            <person name="Kuo A."/>
            <person name="Tarkka M."/>
            <person name="Buscot F."/>
            <person name="Kohler A."/>
            <person name="Nagy L.G."/>
            <person name="Floudas D."/>
            <person name="Copeland A."/>
            <person name="Barry K.W."/>
            <person name="Cichocki N."/>
            <person name="Veneault-Fourrey C."/>
            <person name="LaButti K."/>
            <person name="Lindquist E.A."/>
            <person name="Lipzen A."/>
            <person name="Lundell T."/>
            <person name="Morin E."/>
            <person name="Murat C."/>
            <person name="Sun H."/>
            <person name="Tunlid A."/>
            <person name="Henrissat B."/>
            <person name="Grigoriev I.V."/>
            <person name="Hibbett D.S."/>
            <person name="Martin F."/>
            <person name="Nordberg H.P."/>
            <person name="Cantor M.N."/>
            <person name="Hua S.X."/>
        </authorList>
    </citation>
    <scope>NUCLEOTIDE SEQUENCE [LARGE SCALE GENOMIC DNA]</scope>
    <source>
        <strain evidence="2 3">F 1598</strain>
    </source>
</reference>
<accession>A0A0C3FRR5</accession>
<evidence type="ECO:0000313" key="2">
    <source>
        <dbReference type="EMBL" id="KIM86595.1"/>
    </source>
</evidence>
<feature type="signal peptide" evidence="1">
    <location>
        <begin position="1"/>
        <end position="19"/>
    </location>
</feature>
<dbReference type="HOGENOM" id="CLU_105524_1_0_1"/>
<sequence length="219" mass="23298">MRSFTLSVVAALFLGAVSATPLVQSGNSVRAVGTADAANPALDLVDNLKSRDTPRGIAAIILDAQAQLDPLMDQIAFTNSQNATAEALGPIVDQVQTILASANSELQQLTGQPTSVIMASPNGHGQIDAKGLGVLITRLLYKLIAALRRLLIHLGPKIQKLLHQLVGDLLKTLDQLLYNVDCLIYGIQEYLIPAVDSLLHSLLGLKLGDLLHGLRVLHV</sequence>
<dbReference type="InParanoid" id="A0A0C3FRR5"/>
<name>A0A0C3FRR5_PILCF</name>
<keyword evidence="3" id="KW-1185">Reference proteome</keyword>
<dbReference type="OrthoDB" id="3265564at2759"/>
<dbReference type="Proteomes" id="UP000054166">
    <property type="component" value="Unassembled WGS sequence"/>
</dbReference>
<evidence type="ECO:0000256" key="1">
    <source>
        <dbReference type="SAM" id="SignalP"/>
    </source>
</evidence>
<organism evidence="2 3">
    <name type="scientific">Piloderma croceum (strain F 1598)</name>
    <dbReference type="NCBI Taxonomy" id="765440"/>
    <lineage>
        <taxon>Eukaryota</taxon>
        <taxon>Fungi</taxon>
        <taxon>Dikarya</taxon>
        <taxon>Basidiomycota</taxon>
        <taxon>Agaricomycotina</taxon>
        <taxon>Agaricomycetes</taxon>
        <taxon>Agaricomycetidae</taxon>
        <taxon>Atheliales</taxon>
        <taxon>Atheliaceae</taxon>
        <taxon>Piloderma</taxon>
    </lineage>
</organism>
<keyword evidence="1" id="KW-0732">Signal</keyword>
<evidence type="ECO:0000313" key="3">
    <source>
        <dbReference type="Proteomes" id="UP000054166"/>
    </source>
</evidence>
<reference evidence="3" key="2">
    <citation type="submission" date="2015-01" db="EMBL/GenBank/DDBJ databases">
        <title>Evolutionary Origins and Diversification of the Mycorrhizal Mutualists.</title>
        <authorList>
            <consortium name="DOE Joint Genome Institute"/>
            <consortium name="Mycorrhizal Genomics Consortium"/>
            <person name="Kohler A."/>
            <person name="Kuo A."/>
            <person name="Nagy L.G."/>
            <person name="Floudas D."/>
            <person name="Copeland A."/>
            <person name="Barry K.W."/>
            <person name="Cichocki N."/>
            <person name="Veneault-Fourrey C."/>
            <person name="LaButti K."/>
            <person name="Lindquist E.A."/>
            <person name="Lipzen A."/>
            <person name="Lundell T."/>
            <person name="Morin E."/>
            <person name="Murat C."/>
            <person name="Riley R."/>
            <person name="Ohm R."/>
            <person name="Sun H."/>
            <person name="Tunlid A."/>
            <person name="Henrissat B."/>
            <person name="Grigoriev I.V."/>
            <person name="Hibbett D.S."/>
            <person name="Martin F."/>
        </authorList>
    </citation>
    <scope>NUCLEOTIDE SEQUENCE [LARGE SCALE GENOMIC DNA]</scope>
    <source>
        <strain evidence="3">F 1598</strain>
    </source>
</reference>
<protein>
    <submittedName>
        <fullName evidence="2">Uncharacterized protein</fullName>
    </submittedName>
</protein>
<proteinExistence type="predicted"/>
<dbReference type="AlphaFoldDB" id="A0A0C3FRR5"/>
<feature type="chain" id="PRO_5002164479" evidence="1">
    <location>
        <begin position="20"/>
        <end position="219"/>
    </location>
</feature>
<dbReference type="EMBL" id="KN832981">
    <property type="protein sequence ID" value="KIM86595.1"/>
    <property type="molecule type" value="Genomic_DNA"/>
</dbReference>